<evidence type="ECO:0000313" key="2">
    <source>
        <dbReference type="EnsemblPlants" id="TuG1812G0700005968.01.T01.cds337647"/>
    </source>
</evidence>
<keyword evidence="3" id="KW-1185">Reference proteome</keyword>
<dbReference type="EnsemblPlants" id="TuG1812G0700005968.01.T01">
    <property type="protein sequence ID" value="TuG1812G0700005968.01.T01.cds337647"/>
    <property type="gene ID" value="TuG1812G0700005968.01"/>
</dbReference>
<dbReference type="SUPFAM" id="SSF56672">
    <property type="entry name" value="DNA/RNA polymerases"/>
    <property type="match status" value="1"/>
</dbReference>
<reference evidence="3" key="1">
    <citation type="journal article" date="2013" name="Nature">
        <title>Draft genome of the wheat A-genome progenitor Triticum urartu.</title>
        <authorList>
            <person name="Ling H.Q."/>
            <person name="Zhao S."/>
            <person name="Liu D."/>
            <person name="Wang J."/>
            <person name="Sun H."/>
            <person name="Zhang C."/>
            <person name="Fan H."/>
            <person name="Li D."/>
            <person name="Dong L."/>
            <person name="Tao Y."/>
            <person name="Gao C."/>
            <person name="Wu H."/>
            <person name="Li Y."/>
            <person name="Cui Y."/>
            <person name="Guo X."/>
            <person name="Zheng S."/>
            <person name="Wang B."/>
            <person name="Yu K."/>
            <person name="Liang Q."/>
            <person name="Yang W."/>
            <person name="Lou X."/>
            <person name="Chen J."/>
            <person name="Feng M."/>
            <person name="Jian J."/>
            <person name="Zhang X."/>
            <person name="Luo G."/>
            <person name="Jiang Y."/>
            <person name="Liu J."/>
            <person name="Wang Z."/>
            <person name="Sha Y."/>
            <person name="Zhang B."/>
            <person name="Wu H."/>
            <person name="Tang D."/>
            <person name="Shen Q."/>
            <person name="Xue P."/>
            <person name="Zou S."/>
            <person name="Wang X."/>
            <person name="Liu X."/>
            <person name="Wang F."/>
            <person name="Yang Y."/>
            <person name="An X."/>
            <person name="Dong Z."/>
            <person name="Zhang K."/>
            <person name="Zhang X."/>
            <person name="Luo M.C."/>
            <person name="Dvorak J."/>
            <person name="Tong Y."/>
            <person name="Wang J."/>
            <person name="Yang H."/>
            <person name="Li Z."/>
            <person name="Wang D."/>
            <person name="Zhang A."/>
            <person name="Wang J."/>
        </authorList>
    </citation>
    <scope>NUCLEOTIDE SEQUENCE</scope>
    <source>
        <strain evidence="3">cv. G1812</strain>
    </source>
</reference>
<proteinExistence type="predicted"/>
<dbReference type="Gramene" id="TuG1812G0700005968.01.T01">
    <property type="protein sequence ID" value="TuG1812G0700005968.01.T01.cds337647"/>
    <property type="gene ID" value="TuG1812G0700005968.01"/>
</dbReference>
<protein>
    <recommendedName>
        <fullName evidence="1">Reverse transcriptase domain-containing protein</fullName>
    </recommendedName>
</protein>
<dbReference type="InterPro" id="IPR000477">
    <property type="entry name" value="RT_dom"/>
</dbReference>
<reference evidence="2" key="3">
    <citation type="submission" date="2022-06" db="UniProtKB">
        <authorList>
            <consortium name="EnsemblPlants"/>
        </authorList>
    </citation>
    <scope>IDENTIFICATION</scope>
</reference>
<dbReference type="InterPro" id="IPR043502">
    <property type="entry name" value="DNA/RNA_pol_sf"/>
</dbReference>
<reference evidence="2" key="2">
    <citation type="submission" date="2018-03" db="EMBL/GenBank/DDBJ databases">
        <title>The Triticum urartu genome reveals the dynamic nature of wheat genome evolution.</title>
        <authorList>
            <person name="Ling H."/>
            <person name="Ma B."/>
            <person name="Shi X."/>
            <person name="Liu H."/>
            <person name="Dong L."/>
            <person name="Sun H."/>
            <person name="Cao Y."/>
            <person name="Gao Q."/>
            <person name="Zheng S."/>
            <person name="Li Y."/>
            <person name="Yu Y."/>
            <person name="Du H."/>
            <person name="Qi M."/>
            <person name="Li Y."/>
            <person name="Yu H."/>
            <person name="Cui Y."/>
            <person name="Wang N."/>
            <person name="Chen C."/>
            <person name="Wu H."/>
            <person name="Zhao Y."/>
            <person name="Zhang J."/>
            <person name="Li Y."/>
            <person name="Zhou W."/>
            <person name="Zhang B."/>
            <person name="Hu W."/>
            <person name="Eijk M."/>
            <person name="Tang J."/>
            <person name="Witsenboer H."/>
            <person name="Zhao S."/>
            <person name="Li Z."/>
            <person name="Zhang A."/>
            <person name="Wang D."/>
            <person name="Liang C."/>
        </authorList>
    </citation>
    <scope>NUCLEOTIDE SEQUENCE [LARGE SCALE GENOMIC DNA]</scope>
    <source>
        <strain evidence="2">cv. G1812</strain>
    </source>
</reference>
<dbReference type="AlphaFoldDB" id="A0A8R7VCM2"/>
<dbReference type="Pfam" id="PF00078">
    <property type="entry name" value="RVT_1"/>
    <property type="match status" value="1"/>
</dbReference>
<dbReference type="PROSITE" id="PS50878">
    <property type="entry name" value="RT_POL"/>
    <property type="match status" value="1"/>
</dbReference>
<evidence type="ECO:0000259" key="1">
    <source>
        <dbReference type="PROSITE" id="PS50878"/>
    </source>
</evidence>
<evidence type="ECO:0000313" key="3">
    <source>
        <dbReference type="Proteomes" id="UP000015106"/>
    </source>
</evidence>
<sequence>MEILEKRNFGPKWRKWIYQITHLGSVGVKINGVEGNFLSTGKGLRQGDTISPLLFNLVLDVLSKMLAKALSNDLIKGLCSDLVPSGVVFLQYADDTILFIDKNEE</sequence>
<feature type="domain" description="Reverse transcriptase" evidence="1">
    <location>
        <begin position="1"/>
        <end position="105"/>
    </location>
</feature>
<name>A0A8R7VCM2_TRIUA</name>
<organism evidence="2 3">
    <name type="scientific">Triticum urartu</name>
    <name type="common">Red wild einkorn</name>
    <name type="synonym">Crithodium urartu</name>
    <dbReference type="NCBI Taxonomy" id="4572"/>
    <lineage>
        <taxon>Eukaryota</taxon>
        <taxon>Viridiplantae</taxon>
        <taxon>Streptophyta</taxon>
        <taxon>Embryophyta</taxon>
        <taxon>Tracheophyta</taxon>
        <taxon>Spermatophyta</taxon>
        <taxon>Magnoliopsida</taxon>
        <taxon>Liliopsida</taxon>
        <taxon>Poales</taxon>
        <taxon>Poaceae</taxon>
        <taxon>BOP clade</taxon>
        <taxon>Pooideae</taxon>
        <taxon>Triticodae</taxon>
        <taxon>Triticeae</taxon>
        <taxon>Triticinae</taxon>
        <taxon>Triticum</taxon>
    </lineage>
</organism>
<dbReference type="Proteomes" id="UP000015106">
    <property type="component" value="Chromosome 7"/>
</dbReference>
<accession>A0A8R7VCM2</accession>